<comment type="caution">
    <text evidence="2">The sequence shown here is derived from an EMBL/GenBank/DDBJ whole genome shotgun (WGS) entry which is preliminary data.</text>
</comment>
<dbReference type="InterPro" id="IPR002716">
    <property type="entry name" value="PIN_dom"/>
</dbReference>
<proteinExistence type="predicted"/>
<dbReference type="PANTHER" id="PTHR10887:SF495">
    <property type="entry name" value="HELICASE SENATAXIN ISOFORM X1-RELATED"/>
    <property type="match status" value="1"/>
</dbReference>
<sequence>MYYTREQHKRFLDKELIAISEEYLKKLNSKAIALLTDNEVYVTQFVKLDLKMADSNNADRNVLGSGQLILRFKKDKGIPRKNEYFTAVVLEKEMSIPRYWGEISWGNLRRHQVEFSEVHCVWQGKTDDNGFLLCGFTGLSIDMAKFLENKEGCVIVLGPQEPPMDYYQNLIDVVNNNDTNMVAKDILDFDKKLIVWNPIHINSNKEQVEEIVKALESTSQLIFQGPPGTGKTYLMAELVAHLLSQNSSVLVTAMTNRALIELAEKDSLKKYLSEKRVMKTNVSSDELITCKNLCPIDSKKVTCISGNLTLSTFYNTSGWAKQSYYEQPFDYVIMDEASQALFGMIAACKNLGQKVIWIGDQNQMQPIVLLSEETLMRNDFAMLANGFVTLCENFNYKSFILTETHRLLKKSADLTSIFYHTPIKSVADFKYELVNTTIHYIPKEGGTVLVPKDMPIGEKADKGSCDFTIRIINDLLSSYPKLNIAVLTKFRAAVRMLQNSFISKYGSKNNVLIDTVERVQGMTCDVCIYYIPNTMIGMSLDRALFNVATSRAKQLTIIVADKSILNTSCHRDVRSYLVKITSGIIPERREDDSNKLEDSIIEGNGVSLHLKGKIDLSQFETSKQKSVKSTTKKNIYIIDTNVFVNCPDIISKIDGHYQVVMSAKVIDELDKLKIKLDATDKKNVETALRLINKAMDKPNVLMELSDPDLLPNDFNKKSPDNNILTVALKFKNENPILLTSDNGLQVKAKGLRIATITLKDFLKH</sequence>
<dbReference type="CDD" id="cd09883">
    <property type="entry name" value="PIN_VapC_PhoHL-ATPase"/>
    <property type="match status" value="1"/>
</dbReference>
<accession>A0A943HRF7</accession>
<dbReference type="InterPro" id="IPR045055">
    <property type="entry name" value="DNA2/NAM7-like"/>
</dbReference>
<dbReference type="Pfam" id="PF13604">
    <property type="entry name" value="AAA_30"/>
    <property type="match status" value="1"/>
</dbReference>
<dbReference type="SMART" id="SM00670">
    <property type="entry name" value="PINc"/>
    <property type="match status" value="1"/>
</dbReference>
<dbReference type="PANTHER" id="PTHR10887">
    <property type="entry name" value="DNA2/NAM7 HELICASE FAMILY"/>
    <property type="match status" value="1"/>
</dbReference>
<name>A0A943HRF7_BACT4</name>
<evidence type="ECO:0000259" key="1">
    <source>
        <dbReference type="SMART" id="SM00670"/>
    </source>
</evidence>
<dbReference type="AlphaFoldDB" id="A0A943HRF7"/>
<organism evidence="2 3">
    <name type="scientific">Bacteroides thetaiotaomicron</name>
    <dbReference type="NCBI Taxonomy" id="818"/>
    <lineage>
        <taxon>Bacteria</taxon>
        <taxon>Pseudomonadati</taxon>
        <taxon>Bacteroidota</taxon>
        <taxon>Bacteroidia</taxon>
        <taxon>Bacteroidales</taxon>
        <taxon>Bacteroidaceae</taxon>
        <taxon>Bacteroides</taxon>
    </lineage>
</organism>
<dbReference type="Proteomes" id="UP000782901">
    <property type="component" value="Unassembled WGS sequence"/>
</dbReference>
<dbReference type="InterPro" id="IPR041679">
    <property type="entry name" value="DNA2/NAM7-like_C"/>
</dbReference>
<gene>
    <name evidence="2" type="ORF">KHY35_09820</name>
</gene>
<evidence type="ECO:0000313" key="2">
    <source>
        <dbReference type="EMBL" id="MBS5410996.1"/>
    </source>
</evidence>
<dbReference type="Pfam" id="PF13638">
    <property type="entry name" value="PIN_4"/>
    <property type="match status" value="1"/>
</dbReference>
<dbReference type="EMBL" id="JAGZEE010000013">
    <property type="protein sequence ID" value="MBS5410996.1"/>
    <property type="molecule type" value="Genomic_DNA"/>
</dbReference>
<protein>
    <submittedName>
        <fullName evidence="2">AAA family ATPase</fullName>
    </submittedName>
</protein>
<feature type="domain" description="PIN" evidence="1">
    <location>
        <begin position="634"/>
        <end position="746"/>
    </location>
</feature>
<reference evidence="2" key="1">
    <citation type="submission" date="2021-02" db="EMBL/GenBank/DDBJ databases">
        <title>Infant gut strain persistence is associated with maternal origin, phylogeny, and functional potential including surface adhesion and iron acquisition.</title>
        <authorList>
            <person name="Lou Y.C."/>
        </authorList>
    </citation>
    <scope>NUCLEOTIDE SEQUENCE</scope>
    <source>
        <strain evidence="2">L3_082_243G1_dasL3_082_243G1_maxbin2.maxbin.015s ta_sub</strain>
    </source>
</reference>
<dbReference type="Pfam" id="PF13087">
    <property type="entry name" value="AAA_12"/>
    <property type="match status" value="1"/>
</dbReference>
<evidence type="ECO:0000313" key="3">
    <source>
        <dbReference type="Proteomes" id="UP000782901"/>
    </source>
</evidence>